<reference evidence="2 3" key="1">
    <citation type="journal article" date="2013" name="PLoS ONE">
        <title>Identification and characterization of three novel lipases belonging to families II and V from Anaerovibrio lipolyticus 5ST.</title>
        <authorList>
            <person name="Prive F."/>
            <person name="Kaderbhai N.N."/>
            <person name="Girdwood S."/>
            <person name="Worgan H.J."/>
            <person name="Pinloche E."/>
            <person name="Scollan N.D."/>
            <person name="Huws S.A."/>
            <person name="Newbold C.J."/>
        </authorList>
    </citation>
    <scope>NUCLEOTIDE SEQUENCE [LARGE SCALE GENOMIC DNA]</scope>
    <source>
        <strain evidence="2 3">5S</strain>
    </source>
</reference>
<comment type="caution">
    <text evidence="2">The sequence shown here is derived from an EMBL/GenBank/DDBJ whole genome shotgun (WGS) entry which is preliminary data.</text>
</comment>
<evidence type="ECO:0000256" key="1">
    <source>
        <dbReference type="SAM" id="SignalP"/>
    </source>
</evidence>
<gene>
    <name evidence="2" type="ORF">NZ47_03960</name>
</gene>
<proteinExistence type="predicted"/>
<sequence>MKKSVAILCSLIAIFLLTYSSPAMAKDEPTWIMGWHHLDPASLQFSNNYLYASVIYNDGRTSPKVNQRRFYLDKKTNRVVYDFNDKVFGWCFKGRVKDNAFTYKMWQVMKPYMKKFPVSSWRL</sequence>
<dbReference type="EMBL" id="JSCE01000083">
    <property type="protein sequence ID" value="KHM52572.1"/>
    <property type="molecule type" value="Genomic_DNA"/>
</dbReference>
<name>A0A0B2K354_9FIRM</name>
<protein>
    <submittedName>
        <fullName evidence="2">Uncharacterized protein</fullName>
    </submittedName>
</protein>
<dbReference type="AlphaFoldDB" id="A0A0B2K354"/>
<organism evidence="2 3">
    <name type="scientific">Anaerovibrio lipolyticus</name>
    <dbReference type="NCBI Taxonomy" id="82374"/>
    <lineage>
        <taxon>Bacteria</taxon>
        <taxon>Bacillati</taxon>
        <taxon>Bacillota</taxon>
        <taxon>Negativicutes</taxon>
        <taxon>Selenomonadales</taxon>
        <taxon>Selenomonadaceae</taxon>
        <taxon>Anaerovibrio</taxon>
    </lineage>
</organism>
<keyword evidence="3" id="KW-1185">Reference proteome</keyword>
<feature type="chain" id="PRO_5002074627" evidence="1">
    <location>
        <begin position="26"/>
        <end position="123"/>
    </location>
</feature>
<evidence type="ECO:0000313" key="3">
    <source>
        <dbReference type="Proteomes" id="UP000030993"/>
    </source>
</evidence>
<accession>A0A0B2K354</accession>
<dbReference type="RefSeq" id="WP_039206695.1">
    <property type="nucleotide sequence ID" value="NZ_JSCE01000083.1"/>
</dbReference>
<feature type="signal peptide" evidence="1">
    <location>
        <begin position="1"/>
        <end position="25"/>
    </location>
</feature>
<dbReference type="Proteomes" id="UP000030993">
    <property type="component" value="Unassembled WGS sequence"/>
</dbReference>
<evidence type="ECO:0000313" key="2">
    <source>
        <dbReference type="EMBL" id="KHM52572.1"/>
    </source>
</evidence>
<keyword evidence="1" id="KW-0732">Signal</keyword>